<comment type="caution">
    <text evidence="2">The sequence shown here is derived from an EMBL/GenBank/DDBJ whole genome shotgun (WGS) entry which is preliminary data.</text>
</comment>
<proteinExistence type="predicted"/>
<accession>A0A0F9LZM0</accession>
<name>A0A0F9LZM0_9ZZZZ</name>
<protein>
    <submittedName>
        <fullName evidence="2">Uncharacterized protein</fullName>
    </submittedName>
</protein>
<gene>
    <name evidence="2" type="ORF">LCGC14_1521300</name>
</gene>
<dbReference type="EMBL" id="LAZR01011287">
    <property type="protein sequence ID" value="KKM62477.1"/>
    <property type="molecule type" value="Genomic_DNA"/>
</dbReference>
<evidence type="ECO:0000313" key="2">
    <source>
        <dbReference type="EMBL" id="KKM62477.1"/>
    </source>
</evidence>
<reference evidence="2" key="1">
    <citation type="journal article" date="2015" name="Nature">
        <title>Complex archaea that bridge the gap between prokaryotes and eukaryotes.</title>
        <authorList>
            <person name="Spang A."/>
            <person name="Saw J.H."/>
            <person name="Jorgensen S.L."/>
            <person name="Zaremba-Niedzwiedzka K."/>
            <person name="Martijn J."/>
            <person name="Lind A.E."/>
            <person name="van Eijk R."/>
            <person name="Schleper C."/>
            <person name="Guy L."/>
            <person name="Ettema T.J."/>
        </authorList>
    </citation>
    <scope>NUCLEOTIDE SEQUENCE</scope>
</reference>
<feature type="region of interest" description="Disordered" evidence="1">
    <location>
        <begin position="61"/>
        <end position="91"/>
    </location>
</feature>
<evidence type="ECO:0000256" key="1">
    <source>
        <dbReference type="SAM" id="MobiDB-lite"/>
    </source>
</evidence>
<sequence>MDRSVTWNELRAILNLRLKDGDVIDWIELSHPGLADPIIIRYNVNHVKIYDKQLPDILGGGTIPTKKKKRKSITSLIPATKKKKKTKKKKR</sequence>
<dbReference type="AlphaFoldDB" id="A0A0F9LZM0"/>
<feature type="compositionally biased region" description="Basic residues" evidence="1">
    <location>
        <begin position="80"/>
        <end position="91"/>
    </location>
</feature>
<organism evidence="2">
    <name type="scientific">marine sediment metagenome</name>
    <dbReference type="NCBI Taxonomy" id="412755"/>
    <lineage>
        <taxon>unclassified sequences</taxon>
        <taxon>metagenomes</taxon>
        <taxon>ecological metagenomes</taxon>
    </lineage>
</organism>